<dbReference type="Pfam" id="PF07920">
    <property type="entry name" value="DUF1684"/>
    <property type="match status" value="1"/>
</dbReference>
<dbReference type="PANTHER" id="PTHR41913">
    <property type="entry name" value="DUF1684 DOMAIN-CONTAINING PROTEIN"/>
    <property type="match status" value="1"/>
</dbReference>
<dbReference type="RefSeq" id="WP_289458580.1">
    <property type="nucleotide sequence ID" value="NZ_JAUCML010000004.1"/>
</dbReference>
<dbReference type="PANTHER" id="PTHR41913:SF1">
    <property type="entry name" value="DUF1684 DOMAIN-CONTAINING PROTEIN"/>
    <property type="match status" value="1"/>
</dbReference>
<proteinExistence type="predicted"/>
<gene>
    <name evidence="2" type="ORF">QUG92_07725</name>
</gene>
<keyword evidence="3" id="KW-1185">Reference proteome</keyword>
<comment type="caution">
    <text evidence="2">The sequence shown here is derived from an EMBL/GenBank/DDBJ whole genome shotgun (WGS) entry which is preliminary data.</text>
</comment>
<reference evidence="2 3" key="1">
    <citation type="submission" date="2023-06" db="EMBL/GenBank/DDBJ databases">
        <authorList>
            <person name="Feng G."/>
            <person name="Li J."/>
            <person name="Zhu H."/>
        </authorList>
    </citation>
    <scope>NUCLEOTIDE SEQUENCE [LARGE SCALE GENOMIC DNA]</scope>
    <source>
        <strain evidence="2 3">RHCKG23</strain>
    </source>
</reference>
<sequence>MTETLGEHVAARDAWARSARGPLALVNAQAVDRPQPVWPVAGTWAPAVGGLAVTAAIGDGVVVDGDPVDGTVLVAGDTAVVPSTVVFRDGLAGTVHGTTLRVWDPASDAVARFARIDRFAARPGGWVTRGRYEPWSGREAPGHLTDAAGDPLPVAGTIETTIDGTTVRMTAVRSAPFHGRRRLQLIVQDTTSTLPEDDAGSSYSMGRFLYLDDPEQPDRSAQYDRSAQPDRSEQPDRPGGSGPFDVTLDWERLVLPPCAFSYQYACPVPPEENRLPVALTAGERHPVDASGAVLH</sequence>
<organism evidence="2 3">
    <name type="scientific">Curtobacterium citri</name>
    <dbReference type="NCBI Taxonomy" id="3055139"/>
    <lineage>
        <taxon>Bacteria</taxon>
        <taxon>Bacillati</taxon>
        <taxon>Actinomycetota</taxon>
        <taxon>Actinomycetes</taxon>
        <taxon>Micrococcales</taxon>
        <taxon>Microbacteriaceae</taxon>
        <taxon>Curtobacterium</taxon>
    </lineage>
</organism>
<feature type="compositionally biased region" description="Basic and acidic residues" evidence="1">
    <location>
        <begin position="216"/>
        <end position="236"/>
    </location>
</feature>
<protein>
    <submittedName>
        <fullName evidence="2">DUF1684 domain-containing protein</fullName>
    </submittedName>
</protein>
<dbReference type="InterPro" id="IPR012467">
    <property type="entry name" value="DUF1684"/>
</dbReference>
<evidence type="ECO:0000313" key="3">
    <source>
        <dbReference type="Proteomes" id="UP001237823"/>
    </source>
</evidence>
<dbReference type="EMBL" id="JAUCML010000004">
    <property type="protein sequence ID" value="MDM7884992.1"/>
    <property type="molecule type" value="Genomic_DNA"/>
</dbReference>
<accession>A0ABT7T5Z2</accession>
<name>A0ABT7T5Z2_9MICO</name>
<feature type="region of interest" description="Disordered" evidence="1">
    <location>
        <begin position="209"/>
        <end position="245"/>
    </location>
</feature>
<evidence type="ECO:0000256" key="1">
    <source>
        <dbReference type="SAM" id="MobiDB-lite"/>
    </source>
</evidence>
<evidence type="ECO:0000313" key="2">
    <source>
        <dbReference type="EMBL" id="MDM7884992.1"/>
    </source>
</evidence>
<dbReference type="Proteomes" id="UP001237823">
    <property type="component" value="Unassembled WGS sequence"/>
</dbReference>